<proteinExistence type="predicted"/>
<accession>A0A6J6EXI8</accession>
<gene>
    <name evidence="1" type="ORF">UFOPK1603_01654</name>
</gene>
<evidence type="ECO:0000313" key="1">
    <source>
        <dbReference type="EMBL" id="CAB4579404.1"/>
    </source>
</evidence>
<organism evidence="1">
    <name type="scientific">freshwater metagenome</name>
    <dbReference type="NCBI Taxonomy" id="449393"/>
    <lineage>
        <taxon>unclassified sequences</taxon>
        <taxon>metagenomes</taxon>
        <taxon>ecological metagenomes</taxon>
    </lineage>
</organism>
<dbReference type="EMBL" id="CAEZTG010000202">
    <property type="protein sequence ID" value="CAB4579404.1"/>
    <property type="molecule type" value="Genomic_DNA"/>
</dbReference>
<sequence>MGGPQFSTRDHSNRFRYRSLRLCFVSPHEICTPWHSCFGLPHDSGSAFFRCCPRRRPVLRALPRALGDISSSRSFEDLALSATHRHRLNPCCESTSRRCCNWTCRRRRHHAGPTLTGLKPSICRTRHIANRCCHNDGDQHSECSHPRCLFPRWRTDSSPAAVVANSTLVFPTHTATRPTPHRSY</sequence>
<reference evidence="1" key="1">
    <citation type="submission" date="2020-05" db="EMBL/GenBank/DDBJ databases">
        <authorList>
            <person name="Chiriac C."/>
            <person name="Salcher M."/>
            <person name="Ghai R."/>
            <person name="Kavagutti S V."/>
        </authorList>
    </citation>
    <scope>NUCLEOTIDE SEQUENCE</scope>
</reference>
<name>A0A6J6EXI8_9ZZZZ</name>
<dbReference type="AlphaFoldDB" id="A0A6J6EXI8"/>
<protein>
    <submittedName>
        <fullName evidence="1">Unannotated protein</fullName>
    </submittedName>
</protein>